<protein>
    <submittedName>
        <fullName evidence="1">Uncharacterized protein</fullName>
    </submittedName>
</protein>
<organism evidence="1 2">
    <name type="scientific">Dermacentor silvarum</name>
    <name type="common">Tick</name>
    <dbReference type="NCBI Taxonomy" id="543639"/>
    <lineage>
        <taxon>Eukaryota</taxon>
        <taxon>Metazoa</taxon>
        <taxon>Ecdysozoa</taxon>
        <taxon>Arthropoda</taxon>
        <taxon>Chelicerata</taxon>
        <taxon>Arachnida</taxon>
        <taxon>Acari</taxon>
        <taxon>Parasitiformes</taxon>
        <taxon>Ixodida</taxon>
        <taxon>Ixodoidea</taxon>
        <taxon>Ixodidae</taxon>
        <taxon>Rhipicephalinae</taxon>
        <taxon>Dermacentor</taxon>
    </lineage>
</organism>
<proteinExistence type="predicted"/>
<keyword evidence="2" id="KW-1185">Reference proteome</keyword>
<comment type="caution">
    <text evidence="1">The sequence shown here is derived from an EMBL/GenBank/DDBJ whole genome shotgun (WGS) entry which is preliminary data.</text>
</comment>
<sequence>MMEADVLADRVVGLTAGIVVCNASPNYLKSVYGVGYKIRLAKRMPFQMQQVLSIVQKYVPGAEVLSDVPAQATIALHTVVSESFDRMFRELEKASAHLGIRSIGLGVSTLKDIYLKLTLASLRLVKSPTSTEPQLPAELADVASIRGEKASAWATIGVLLAQRCLFLCRRWRLSLIGWLLPVLLLVAAFRWTSAGVRRYELAPAGVVRIPLSLRAFYPRAACFVDAEGDISPFYHLLVSIPEVSLRGADARPNIA</sequence>
<reference evidence="1" key="1">
    <citation type="submission" date="2020-05" db="EMBL/GenBank/DDBJ databases">
        <title>Large-scale comparative analyses of tick genomes elucidate their genetic diversity and vector capacities.</title>
        <authorList>
            <person name="Jia N."/>
            <person name="Wang J."/>
            <person name="Shi W."/>
            <person name="Du L."/>
            <person name="Sun Y."/>
            <person name="Zhan W."/>
            <person name="Jiang J."/>
            <person name="Wang Q."/>
            <person name="Zhang B."/>
            <person name="Ji P."/>
            <person name="Sakyi L.B."/>
            <person name="Cui X."/>
            <person name="Yuan T."/>
            <person name="Jiang B."/>
            <person name="Yang W."/>
            <person name="Lam T.T.-Y."/>
            <person name="Chang Q."/>
            <person name="Ding S."/>
            <person name="Wang X."/>
            <person name="Zhu J."/>
            <person name="Ruan X."/>
            <person name="Zhao L."/>
            <person name="Wei J."/>
            <person name="Que T."/>
            <person name="Du C."/>
            <person name="Cheng J."/>
            <person name="Dai P."/>
            <person name="Han X."/>
            <person name="Huang E."/>
            <person name="Gao Y."/>
            <person name="Liu J."/>
            <person name="Shao H."/>
            <person name="Ye R."/>
            <person name="Li L."/>
            <person name="Wei W."/>
            <person name="Wang X."/>
            <person name="Wang C."/>
            <person name="Yang T."/>
            <person name="Huo Q."/>
            <person name="Li W."/>
            <person name="Guo W."/>
            <person name="Chen H."/>
            <person name="Zhou L."/>
            <person name="Ni X."/>
            <person name="Tian J."/>
            <person name="Zhou Y."/>
            <person name="Sheng Y."/>
            <person name="Liu T."/>
            <person name="Pan Y."/>
            <person name="Xia L."/>
            <person name="Li J."/>
            <person name="Zhao F."/>
            <person name="Cao W."/>
        </authorList>
    </citation>
    <scope>NUCLEOTIDE SEQUENCE</scope>
    <source>
        <strain evidence="1">Dsil-2018</strain>
    </source>
</reference>
<accession>A0ACB8CUX8</accession>
<evidence type="ECO:0000313" key="1">
    <source>
        <dbReference type="EMBL" id="KAH7952941.1"/>
    </source>
</evidence>
<gene>
    <name evidence="1" type="ORF">HPB49_002965</name>
</gene>
<dbReference type="Proteomes" id="UP000821865">
    <property type="component" value="Chromosome 4"/>
</dbReference>
<dbReference type="EMBL" id="CM023473">
    <property type="protein sequence ID" value="KAH7952941.1"/>
    <property type="molecule type" value="Genomic_DNA"/>
</dbReference>
<evidence type="ECO:0000313" key="2">
    <source>
        <dbReference type="Proteomes" id="UP000821865"/>
    </source>
</evidence>
<name>A0ACB8CUX8_DERSI</name>